<evidence type="ECO:0000313" key="4">
    <source>
        <dbReference type="EMBL" id="TDG35937.1"/>
    </source>
</evidence>
<dbReference type="Gene3D" id="3.40.50.1820">
    <property type="entry name" value="alpha/beta hydrolase"/>
    <property type="match status" value="1"/>
</dbReference>
<gene>
    <name evidence="4" type="ORF">EZJ43_11330</name>
</gene>
<reference evidence="4 5" key="1">
    <citation type="submission" date="2019-02" db="EMBL/GenBank/DDBJ databases">
        <title>Pedobacter sp. nov., a novel speices isolated from soil of pinguins habitat in Antarcitica.</title>
        <authorList>
            <person name="He R.-H."/>
        </authorList>
    </citation>
    <scope>NUCLEOTIDE SEQUENCE [LARGE SCALE GENOMIC DNA]</scope>
    <source>
        <strain evidence="4 5">E01020</strain>
    </source>
</reference>
<dbReference type="Gene3D" id="2.120.10.30">
    <property type="entry name" value="TolB, C-terminal domain"/>
    <property type="match status" value="1"/>
</dbReference>
<dbReference type="Pfam" id="PF00326">
    <property type="entry name" value="Peptidase_S9"/>
    <property type="match status" value="1"/>
</dbReference>
<organism evidence="4 5">
    <name type="scientific">Pedobacter changchengzhani</name>
    <dbReference type="NCBI Taxonomy" id="2529274"/>
    <lineage>
        <taxon>Bacteria</taxon>
        <taxon>Pseudomonadati</taxon>
        <taxon>Bacteroidota</taxon>
        <taxon>Sphingobacteriia</taxon>
        <taxon>Sphingobacteriales</taxon>
        <taxon>Sphingobacteriaceae</taxon>
        <taxon>Pedobacter</taxon>
    </lineage>
</organism>
<feature type="domain" description="Peptidase S9 prolyl oligopeptidase catalytic" evidence="3">
    <location>
        <begin position="713"/>
        <end position="911"/>
    </location>
</feature>
<dbReference type="SUPFAM" id="SSF53474">
    <property type="entry name" value="alpha/beta-Hydrolases"/>
    <property type="match status" value="1"/>
</dbReference>
<dbReference type="OrthoDB" id="9812921at2"/>
<evidence type="ECO:0000259" key="3">
    <source>
        <dbReference type="Pfam" id="PF00326"/>
    </source>
</evidence>
<dbReference type="InterPro" id="IPR001375">
    <property type="entry name" value="Peptidase_S9_cat"/>
</dbReference>
<comment type="caution">
    <text evidence="4">The sequence shown here is derived from an EMBL/GenBank/DDBJ whole genome shotgun (WGS) entry which is preliminary data.</text>
</comment>
<protein>
    <submittedName>
        <fullName evidence="4">S9 family peptidase</fullName>
    </submittedName>
</protein>
<dbReference type="GO" id="GO:0004252">
    <property type="term" value="F:serine-type endopeptidase activity"/>
    <property type="evidence" value="ECO:0007669"/>
    <property type="project" value="TreeGrafter"/>
</dbReference>
<dbReference type="AlphaFoldDB" id="A0A4R5MJT8"/>
<dbReference type="Proteomes" id="UP000295668">
    <property type="component" value="Unassembled WGS sequence"/>
</dbReference>
<dbReference type="InterPro" id="IPR029058">
    <property type="entry name" value="AB_hydrolase_fold"/>
</dbReference>
<sequence>MQKGLFILLLFTVRITFAQKKPLDHTVYDAWQSVSSKQLANNGLWAAYNINVQQGDSTLYLANLKSGNKIIVPRAIKNQFTNDSKFAAFIIRPFYATLREAKIKKKKADDLPKDTLGLINLTNANITKVARVKSFKFPENGFGYMAYLMDKPDTSKTNNPSPKKDGDFADDEKESAASKKVEGTDLVVKNLLTGADKTYKFVTDYLFSKDGKLLVFSASGSKKDKAAPQGVFLLNTEKGTLKTLVKGRGSFKNFVFDEESEHVAFVGEQDAEKKEIKDYNVYYNALTLDTAQTIVDYDMPGLPAKWSVSGDGKVNFSKDGKKLFFGIAPIKTAKDTTIVDFEVAKVDVWNYKDDYLQPMQLKNADRESKRSYLSVIDIYSSDPKVIPLADVKVPDSWLVNEGDADFVLSSTDFGNRISSQWSGSTLKDYYLVNTKTGVRKKIIEKLNGYASASPAGNYIIYFDEAKGIYYTYNVQTTKVTQLNSGDVKFADELNDVPDFAKAYGIGAWTEGDKAVLIYDRYDIWSFSPDGKGEPKNLTNGFGRENKITFRYEKTDPESRLIKPNAVIWLDAFNNLTKENGFYRKNISSNKSPELAVMAKYKFSNLVKAKDAEVYVYDKGNYAESPNVYATIDFKIENKLTNTNPQQENYNWGTADLVKWNTPKGYPSEGILYKPENFDPNKKYPMIVYFYEKLSDGLYTYQAPAPTPSRLNISYFVSNGYLVFVPDISYTTGYPGQSAVEFINSGVESLKKNTWVDAKKIGIQGQSWGGYQVAYLITQNNMYAAAWTGAPVVNMTSAYGGIRWESGMNRQFQYEKTQSRIGATLWEKPELYIQNSPLFMLPKVNTPVVIMANDGDGAVPWYQGIEMFTGLRRLGKPVWLLNYNGDGHNLMKRQNRKDIQIREQQFFDYYLKGAKAPIWMTEGIPATEKGKSWGFELTDEKP</sequence>
<name>A0A4R5MJT8_9SPHI</name>
<dbReference type="GO" id="GO:0006508">
    <property type="term" value="P:proteolysis"/>
    <property type="evidence" value="ECO:0007669"/>
    <property type="project" value="InterPro"/>
</dbReference>
<keyword evidence="5" id="KW-1185">Reference proteome</keyword>
<dbReference type="InterPro" id="IPR011042">
    <property type="entry name" value="6-blade_b-propeller_TolB-like"/>
</dbReference>
<dbReference type="RefSeq" id="WP_133262827.1">
    <property type="nucleotide sequence ID" value="NZ_SJCY01000007.1"/>
</dbReference>
<evidence type="ECO:0000256" key="1">
    <source>
        <dbReference type="ARBA" id="ARBA00022801"/>
    </source>
</evidence>
<dbReference type="SUPFAM" id="SSF82171">
    <property type="entry name" value="DPP6 N-terminal domain-like"/>
    <property type="match status" value="1"/>
</dbReference>
<dbReference type="PANTHER" id="PTHR42776:SF27">
    <property type="entry name" value="DIPEPTIDYL PEPTIDASE FAMILY MEMBER 6"/>
    <property type="match status" value="1"/>
</dbReference>
<dbReference type="EMBL" id="SJCY01000007">
    <property type="protein sequence ID" value="TDG35937.1"/>
    <property type="molecule type" value="Genomic_DNA"/>
</dbReference>
<evidence type="ECO:0000256" key="2">
    <source>
        <dbReference type="SAM" id="MobiDB-lite"/>
    </source>
</evidence>
<feature type="region of interest" description="Disordered" evidence="2">
    <location>
        <begin position="153"/>
        <end position="176"/>
    </location>
</feature>
<evidence type="ECO:0000313" key="5">
    <source>
        <dbReference type="Proteomes" id="UP000295668"/>
    </source>
</evidence>
<proteinExistence type="predicted"/>
<keyword evidence="1" id="KW-0378">Hydrolase</keyword>
<dbReference type="PANTHER" id="PTHR42776">
    <property type="entry name" value="SERINE PEPTIDASE S9 FAMILY MEMBER"/>
    <property type="match status" value="1"/>
</dbReference>
<accession>A0A4R5MJT8</accession>